<evidence type="ECO:0000313" key="1">
    <source>
        <dbReference type="EMBL" id="RNA44368.1"/>
    </source>
</evidence>
<proteinExistence type="predicted"/>
<name>A0A3M7T902_BRAPC</name>
<comment type="caution">
    <text evidence="1">The sequence shown here is derived from an EMBL/GenBank/DDBJ whole genome shotgun (WGS) entry which is preliminary data.</text>
</comment>
<sequence>MTTMMFRWIAMPTTSLKLMSLLMIKTIWRAMVTMLVTM</sequence>
<reference evidence="1 2" key="1">
    <citation type="journal article" date="2018" name="Sci. Rep.">
        <title>Genomic signatures of local adaptation to the degree of environmental predictability in rotifers.</title>
        <authorList>
            <person name="Franch-Gras L."/>
            <person name="Hahn C."/>
            <person name="Garcia-Roger E.M."/>
            <person name="Carmona M.J."/>
            <person name="Serra M."/>
            <person name="Gomez A."/>
        </authorList>
    </citation>
    <scope>NUCLEOTIDE SEQUENCE [LARGE SCALE GENOMIC DNA]</scope>
    <source>
        <strain evidence="1">HYR1</strain>
    </source>
</reference>
<evidence type="ECO:0000313" key="2">
    <source>
        <dbReference type="Proteomes" id="UP000276133"/>
    </source>
</evidence>
<organism evidence="1 2">
    <name type="scientific">Brachionus plicatilis</name>
    <name type="common">Marine rotifer</name>
    <name type="synonym">Brachionus muelleri</name>
    <dbReference type="NCBI Taxonomy" id="10195"/>
    <lineage>
        <taxon>Eukaryota</taxon>
        <taxon>Metazoa</taxon>
        <taxon>Spiralia</taxon>
        <taxon>Gnathifera</taxon>
        <taxon>Rotifera</taxon>
        <taxon>Eurotatoria</taxon>
        <taxon>Monogononta</taxon>
        <taxon>Pseudotrocha</taxon>
        <taxon>Ploima</taxon>
        <taxon>Brachionidae</taxon>
        <taxon>Brachionus</taxon>
    </lineage>
</organism>
<gene>
    <name evidence="1" type="ORF">BpHYR1_015506</name>
</gene>
<accession>A0A3M7T902</accession>
<dbReference type="AlphaFoldDB" id="A0A3M7T902"/>
<dbReference type="Proteomes" id="UP000276133">
    <property type="component" value="Unassembled WGS sequence"/>
</dbReference>
<dbReference type="EMBL" id="REGN01000115">
    <property type="protein sequence ID" value="RNA44368.1"/>
    <property type="molecule type" value="Genomic_DNA"/>
</dbReference>
<feature type="non-terminal residue" evidence="1">
    <location>
        <position position="38"/>
    </location>
</feature>
<keyword evidence="2" id="KW-1185">Reference proteome</keyword>
<protein>
    <submittedName>
        <fullName evidence="1">Uncharacterized protein</fullName>
    </submittedName>
</protein>